<dbReference type="RefSeq" id="WP_167667466.1">
    <property type="nucleotide sequence ID" value="NZ_LT594324.1"/>
</dbReference>
<accession>A0A1A9AED1</accession>
<dbReference type="CDD" id="cd15831">
    <property type="entry name" value="BTAD"/>
    <property type="match status" value="1"/>
</dbReference>
<feature type="domain" description="Bacterial transcriptional activator" evidence="4">
    <location>
        <begin position="94"/>
        <end position="238"/>
    </location>
</feature>
<dbReference type="GO" id="GO:0003677">
    <property type="term" value="F:DNA binding"/>
    <property type="evidence" value="ECO:0007669"/>
    <property type="project" value="UniProtKB-KW"/>
</dbReference>
<dbReference type="InterPro" id="IPR016032">
    <property type="entry name" value="Sig_transdc_resp-reg_C-effctor"/>
</dbReference>
<reference evidence="5 6" key="1">
    <citation type="submission" date="2016-06" db="EMBL/GenBank/DDBJ databases">
        <authorList>
            <person name="Kjaerup R.B."/>
            <person name="Dalgaard T.S."/>
            <person name="Juul-Madsen H.R."/>
        </authorList>
    </citation>
    <scope>NUCLEOTIDE SEQUENCE [LARGE SCALE GENOMIC DNA]</scope>
    <source>
        <strain evidence="5 6">DSM 45248</strain>
    </source>
</reference>
<dbReference type="PANTHER" id="PTHR35807:SF1">
    <property type="entry name" value="TRANSCRIPTIONAL REGULATOR REDD"/>
    <property type="match status" value="1"/>
</dbReference>
<gene>
    <name evidence="5" type="ORF">GA0070621_5472</name>
</gene>
<name>A0A1A9AED1_9ACTN</name>
<feature type="region of interest" description="Disordered" evidence="3">
    <location>
        <begin position="239"/>
        <end position="258"/>
    </location>
</feature>
<evidence type="ECO:0000256" key="1">
    <source>
        <dbReference type="ARBA" id="ARBA00023015"/>
    </source>
</evidence>
<sequence>MRFRILGTLRIEDAPGVSGRRTSMLAAMLVANVNKSVSVDRLVDAVWEKRPPVTAREQVQNCVSMLRRGFGGANGVTISRSGRGYQLNADPSEIDAHCFERDVRAAAEHLAAGQPEAGVATYRDALALWSGPALDGLDGVELRAHAHRLDELRAAATERLIETQIELGRLDEAVADLRCLTRLNPTGERFMVLLVDALLLCHRHPEALAAYRDFARSLADELGTRPGPAARAAERRIHEALRDDGLPPTAGDSPARTDRDLMTLVSVRRHPTDATSQEWDLLRHLQEAVSHIHAAYSLLPSRAGSAVERLSGHSRVA</sequence>
<dbReference type="PANTHER" id="PTHR35807">
    <property type="entry name" value="TRANSCRIPTIONAL REGULATOR REDD-RELATED"/>
    <property type="match status" value="1"/>
</dbReference>
<keyword evidence="6" id="KW-1185">Reference proteome</keyword>
<dbReference type="SUPFAM" id="SSF48452">
    <property type="entry name" value="TPR-like"/>
    <property type="match status" value="1"/>
</dbReference>
<keyword evidence="2" id="KW-0804">Transcription</keyword>
<keyword evidence="1" id="KW-0805">Transcription regulation</keyword>
<dbReference type="PATRIC" id="fig|299146.4.peg.5643"/>
<proteinExistence type="predicted"/>
<evidence type="ECO:0000256" key="3">
    <source>
        <dbReference type="SAM" id="MobiDB-lite"/>
    </source>
</evidence>
<dbReference type="SMART" id="SM01043">
    <property type="entry name" value="BTAD"/>
    <property type="match status" value="1"/>
</dbReference>
<dbReference type="Gene3D" id="1.10.10.10">
    <property type="entry name" value="Winged helix-like DNA-binding domain superfamily/Winged helix DNA-binding domain"/>
    <property type="match status" value="1"/>
</dbReference>
<dbReference type="InterPro" id="IPR036388">
    <property type="entry name" value="WH-like_DNA-bd_sf"/>
</dbReference>
<evidence type="ECO:0000256" key="2">
    <source>
        <dbReference type="ARBA" id="ARBA00023163"/>
    </source>
</evidence>
<organism evidence="5 6">
    <name type="scientific">Micromonospora narathiwatensis</name>
    <dbReference type="NCBI Taxonomy" id="299146"/>
    <lineage>
        <taxon>Bacteria</taxon>
        <taxon>Bacillati</taxon>
        <taxon>Actinomycetota</taxon>
        <taxon>Actinomycetes</taxon>
        <taxon>Micromonosporales</taxon>
        <taxon>Micromonosporaceae</taxon>
        <taxon>Micromonospora</taxon>
    </lineage>
</organism>
<keyword evidence="5" id="KW-0238">DNA-binding</keyword>
<evidence type="ECO:0000313" key="5">
    <source>
        <dbReference type="EMBL" id="SBT54494.1"/>
    </source>
</evidence>
<dbReference type="Pfam" id="PF03704">
    <property type="entry name" value="BTAD"/>
    <property type="match status" value="1"/>
</dbReference>
<dbReference type="EMBL" id="LT594324">
    <property type="protein sequence ID" value="SBT54494.1"/>
    <property type="molecule type" value="Genomic_DNA"/>
</dbReference>
<protein>
    <submittedName>
        <fullName evidence="5">DNA-binding transcriptional activator of the SARP family</fullName>
    </submittedName>
</protein>
<dbReference type="SUPFAM" id="SSF46894">
    <property type="entry name" value="C-terminal effector domain of the bipartite response regulators"/>
    <property type="match status" value="1"/>
</dbReference>
<dbReference type="Gene3D" id="1.25.40.10">
    <property type="entry name" value="Tetratricopeptide repeat domain"/>
    <property type="match status" value="1"/>
</dbReference>
<dbReference type="AlphaFoldDB" id="A0A1A9AED1"/>
<dbReference type="InterPro" id="IPR005158">
    <property type="entry name" value="BTAD"/>
</dbReference>
<evidence type="ECO:0000259" key="4">
    <source>
        <dbReference type="SMART" id="SM01043"/>
    </source>
</evidence>
<dbReference type="InterPro" id="IPR051677">
    <property type="entry name" value="AfsR-DnrI-RedD_regulator"/>
</dbReference>
<evidence type="ECO:0000313" key="6">
    <source>
        <dbReference type="Proteomes" id="UP000198765"/>
    </source>
</evidence>
<dbReference type="InterPro" id="IPR011990">
    <property type="entry name" value="TPR-like_helical_dom_sf"/>
</dbReference>
<dbReference type="GO" id="GO:0006355">
    <property type="term" value="P:regulation of DNA-templated transcription"/>
    <property type="evidence" value="ECO:0007669"/>
    <property type="project" value="InterPro"/>
</dbReference>
<dbReference type="Proteomes" id="UP000198765">
    <property type="component" value="Chromosome I"/>
</dbReference>